<dbReference type="Proteomes" id="UP001500751">
    <property type="component" value="Unassembled WGS sequence"/>
</dbReference>
<dbReference type="Pfam" id="PF00930">
    <property type="entry name" value="DPPIV_N"/>
    <property type="match status" value="1"/>
</dbReference>
<dbReference type="Pfam" id="PF07676">
    <property type="entry name" value="PD40"/>
    <property type="match status" value="1"/>
</dbReference>
<feature type="domain" description="Dipeptidylpeptidase IV N-terminal" evidence="2">
    <location>
        <begin position="162"/>
        <end position="246"/>
    </location>
</feature>
<gene>
    <name evidence="3" type="ORF">GCM10009839_23440</name>
</gene>
<evidence type="ECO:0000256" key="1">
    <source>
        <dbReference type="SAM" id="MobiDB-lite"/>
    </source>
</evidence>
<evidence type="ECO:0000259" key="2">
    <source>
        <dbReference type="Pfam" id="PF00930"/>
    </source>
</evidence>
<dbReference type="PANTHER" id="PTHR30032">
    <property type="entry name" value="N-ACETYLMURAMOYL-L-ALANINE AMIDASE-RELATED"/>
    <property type="match status" value="1"/>
</dbReference>
<evidence type="ECO:0000313" key="4">
    <source>
        <dbReference type="Proteomes" id="UP001500751"/>
    </source>
</evidence>
<dbReference type="InterPro" id="IPR007253">
    <property type="entry name" value="Cell_wall-bd_2"/>
</dbReference>
<dbReference type="Pfam" id="PF04122">
    <property type="entry name" value="CW_binding_2"/>
    <property type="match status" value="3"/>
</dbReference>
<dbReference type="EMBL" id="BAAAQN010000010">
    <property type="protein sequence ID" value="GAA2024852.1"/>
    <property type="molecule type" value="Genomic_DNA"/>
</dbReference>
<dbReference type="Gene3D" id="3.40.50.12090">
    <property type="match status" value="2"/>
</dbReference>
<evidence type="ECO:0000313" key="3">
    <source>
        <dbReference type="EMBL" id="GAA2024852.1"/>
    </source>
</evidence>
<dbReference type="Gene3D" id="2.120.10.30">
    <property type="entry name" value="TolB, C-terminal domain"/>
    <property type="match status" value="1"/>
</dbReference>
<accession>A0ABN2U078</accession>
<dbReference type="InterPro" id="IPR002469">
    <property type="entry name" value="Peptidase_S9B_N"/>
</dbReference>
<name>A0ABN2U078_9ACTN</name>
<dbReference type="InterPro" id="IPR051922">
    <property type="entry name" value="Bact_Sporulation_Assoc"/>
</dbReference>
<reference evidence="3 4" key="1">
    <citation type="journal article" date="2019" name="Int. J. Syst. Evol. Microbiol.">
        <title>The Global Catalogue of Microorganisms (GCM) 10K type strain sequencing project: providing services to taxonomists for standard genome sequencing and annotation.</title>
        <authorList>
            <consortium name="The Broad Institute Genomics Platform"/>
            <consortium name="The Broad Institute Genome Sequencing Center for Infectious Disease"/>
            <person name="Wu L."/>
            <person name="Ma J."/>
        </authorList>
    </citation>
    <scope>NUCLEOTIDE SEQUENCE [LARGE SCALE GENOMIC DNA]</scope>
    <source>
        <strain evidence="3 4">JCM 16014</strain>
    </source>
</reference>
<dbReference type="InterPro" id="IPR011659">
    <property type="entry name" value="WD40"/>
</dbReference>
<dbReference type="InterPro" id="IPR011042">
    <property type="entry name" value="6-blade_b-propeller_TolB-like"/>
</dbReference>
<dbReference type="SUPFAM" id="SSF69304">
    <property type="entry name" value="Tricorn protease N-terminal domain"/>
    <property type="match status" value="1"/>
</dbReference>
<sequence>MSPANATESGSDGLILTSSNLGVIVQNADGSNPHTYTAHSVGNVSWSSDGSRIAWANRAGLCGIYTSAPDLTADWAMPGGGLGTDCYGDHPTWWDGNQKLVYSAGGGTSGTDQLYAEPIQPGAGAPTLLLGADSGFEDRHPVAVGNLVAFTRTPQYAIQPPQVWIYDKATGTAHKVLDNAQDADISPDGKSLVYTVPGDNDLYTSAIDGTGAAKLTSDGATVQHQTPAWSPTGTRIAFFDGSHSEVLDVASKAETVLAGSGSQPVWQPVNPNAPKPPLPPAPPPPPEPTAVQRVAGSDRYLTGVKVSQQYWSDKGDTSKDAALAKSVVLATGASFPDALAGGPLASAVDGPLLLTEPGTLTPQTQAEIQRVLPAGSTVYVLGGTAAISPAVANKVASLGYRIDRLGGSDRFGTSIAIAQEVERLVPAEPGQPRLAVVATGQSFADALSAGPLATTIGAPILLTDGSALSSSTRKFLTGKLSIPVGVPAYKALGVAPRPDSPCTMLAGSDRYSTSANVALCLSHLRAGANLAPIGLAGIATGTAYPDALTGGALMAYFGSPLLLTDPLSLSSATAGALRNATPHFYLVEIFGGSNAVSQGVERSVVNLLGARDLAPMLSGRSTEIRGLIQKQIATDIIGSSKRPAAAARSAVQ</sequence>
<organism evidence="3 4">
    <name type="scientific">Catenulispora yoronensis</name>
    <dbReference type="NCBI Taxonomy" id="450799"/>
    <lineage>
        <taxon>Bacteria</taxon>
        <taxon>Bacillati</taxon>
        <taxon>Actinomycetota</taxon>
        <taxon>Actinomycetes</taxon>
        <taxon>Catenulisporales</taxon>
        <taxon>Catenulisporaceae</taxon>
        <taxon>Catenulispora</taxon>
    </lineage>
</organism>
<feature type="region of interest" description="Disordered" evidence="1">
    <location>
        <begin position="261"/>
        <end position="291"/>
    </location>
</feature>
<keyword evidence="4" id="KW-1185">Reference proteome</keyword>
<comment type="caution">
    <text evidence="3">The sequence shown here is derived from an EMBL/GenBank/DDBJ whole genome shotgun (WGS) entry which is preliminary data.</text>
</comment>
<feature type="compositionally biased region" description="Pro residues" evidence="1">
    <location>
        <begin position="271"/>
        <end position="288"/>
    </location>
</feature>
<protein>
    <recommendedName>
        <fullName evidence="2">Dipeptidylpeptidase IV N-terminal domain-containing protein</fullName>
    </recommendedName>
</protein>
<dbReference type="PANTHER" id="PTHR30032:SF8">
    <property type="entry name" value="GERMINATION-SPECIFIC N-ACETYLMURAMOYL-L-ALANINE AMIDASE"/>
    <property type="match status" value="1"/>
</dbReference>
<proteinExistence type="predicted"/>